<dbReference type="EMBL" id="LRBV02000007">
    <property type="status" value="NOT_ANNOTATED_CDS"/>
    <property type="molecule type" value="Genomic_DNA"/>
</dbReference>
<evidence type="ECO:0000256" key="1">
    <source>
        <dbReference type="ARBA" id="ARBA00004123"/>
    </source>
</evidence>
<dbReference type="Proteomes" id="UP000594261">
    <property type="component" value="Chromosome 7"/>
</dbReference>
<evidence type="ECO:0000313" key="6">
    <source>
        <dbReference type="Proteomes" id="UP000594261"/>
    </source>
</evidence>
<accession>A0A7N2M614</accession>
<comment type="subcellular location">
    <subcellularLocation>
        <location evidence="2">Cytoplasm</location>
    </subcellularLocation>
    <subcellularLocation>
        <location evidence="1">Nucleus</location>
    </subcellularLocation>
</comment>
<reference evidence="5 6" key="1">
    <citation type="journal article" date="2016" name="G3 (Bethesda)">
        <title>First Draft Assembly and Annotation of the Genome of a California Endemic Oak Quercus lobata Nee (Fagaceae).</title>
        <authorList>
            <person name="Sork V.L."/>
            <person name="Fitz-Gibbon S.T."/>
            <person name="Puiu D."/>
            <person name="Crepeau M."/>
            <person name="Gugger P.F."/>
            <person name="Sherman R."/>
            <person name="Stevens K."/>
            <person name="Langley C.H."/>
            <person name="Pellegrini M."/>
            <person name="Salzberg S.L."/>
        </authorList>
    </citation>
    <scope>NUCLEOTIDE SEQUENCE [LARGE SCALE GENOMIC DNA]</scope>
    <source>
        <strain evidence="5 6">cv. SW786</strain>
    </source>
</reference>
<sequence length="282" mass="32231">MAIDSLQAATHAAVKLQNMYRSFRDRRKLADTLIAELWGHAIDFAILNISTTFFFECLNERSSNTRWTRIGFNASMVGRGFSEDDEAQILAFQHWIEAIDPRHRYGSCLRLYFNQWYRSNVGQPFFYWLDHGAGKEIDLTECPRKKLKKQCVKYLGPIERNQYEYVVAEGKIVHNQSRHELHTIEGSEGPKTKWIFVMSPSGRLYIGKKEKGKFHHSSFLAGGATIAAGSLEAKHGFVKLISRNSGHYQPGDDSLERFLSFLREHGVNLVGVQIGKVNEDSD</sequence>
<dbReference type="PANTHER" id="PTHR31250">
    <property type="entry name" value="IQ DOMAIN-CONTAINING PROTEIN IQM3"/>
    <property type="match status" value="1"/>
</dbReference>
<evidence type="ECO:0000256" key="4">
    <source>
        <dbReference type="ARBA" id="ARBA00023242"/>
    </source>
</evidence>
<dbReference type="GO" id="GO:0005737">
    <property type="term" value="C:cytoplasm"/>
    <property type="evidence" value="ECO:0007669"/>
    <property type="project" value="UniProtKB-SubCell"/>
</dbReference>
<reference evidence="5" key="2">
    <citation type="submission" date="2021-01" db="UniProtKB">
        <authorList>
            <consortium name="EnsemblPlants"/>
        </authorList>
    </citation>
    <scope>IDENTIFICATION</scope>
</reference>
<organism evidence="5 6">
    <name type="scientific">Quercus lobata</name>
    <name type="common">Valley oak</name>
    <dbReference type="NCBI Taxonomy" id="97700"/>
    <lineage>
        <taxon>Eukaryota</taxon>
        <taxon>Viridiplantae</taxon>
        <taxon>Streptophyta</taxon>
        <taxon>Embryophyta</taxon>
        <taxon>Tracheophyta</taxon>
        <taxon>Spermatophyta</taxon>
        <taxon>Magnoliopsida</taxon>
        <taxon>eudicotyledons</taxon>
        <taxon>Gunneridae</taxon>
        <taxon>Pentapetalae</taxon>
        <taxon>rosids</taxon>
        <taxon>fabids</taxon>
        <taxon>Fagales</taxon>
        <taxon>Fagaceae</taxon>
        <taxon>Quercus</taxon>
    </lineage>
</organism>
<evidence type="ECO:0000256" key="3">
    <source>
        <dbReference type="ARBA" id="ARBA00022490"/>
    </source>
</evidence>
<dbReference type="EnsemblPlants" id="QL07p039764:mrna">
    <property type="protein sequence ID" value="QL07p039764:mrna"/>
    <property type="gene ID" value="QL07p039764"/>
</dbReference>
<dbReference type="Gramene" id="QL07p039764:mrna">
    <property type="protein sequence ID" value="QL07p039764:mrna"/>
    <property type="gene ID" value="QL07p039764"/>
</dbReference>
<name>A0A7N2M614_QUELO</name>
<keyword evidence="6" id="KW-1185">Reference proteome</keyword>
<dbReference type="InterPro" id="IPR044159">
    <property type="entry name" value="IQM"/>
</dbReference>
<proteinExistence type="predicted"/>
<dbReference type="OMA" id="NESCTHK"/>
<dbReference type="PANTHER" id="PTHR31250:SF10">
    <property type="entry name" value="IQ DOMAIN-CONTAINING PROTEIN IQM3"/>
    <property type="match status" value="1"/>
</dbReference>
<dbReference type="InParanoid" id="A0A7N2M614"/>
<keyword evidence="4" id="KW-0539">Nucleus</keyword>
<dbReference type="PROSITE" id="PS50096">
    <property type="entry name" value="IQ"/>
    <property type="match status" value="1"/>
</dbReference>
<protein>
    <submittedName>
        <fullName evidence="5">Uncharacterized protein</fullName>
    </submittedName>
</protein>
<keyword evidence="3" id="KW-0963">Cytoplasm</keyword>
<evidence type="ECO:0000256" key="2">
    <source>
        <dbReference type="ARBA" id="ARBA00004496"/>
    </source>
</evidence>
<evidence type="ECO:0000313" key="5">
    <source>
        <dbReference type="EnsemblPlants" id="QL07p039764:mrna"/>
    </source>
</evidence>
<dbReference type="AlphaFoldDB" id="A0A7N2M614"/>
<dbReference type="GO" id="GO:0005634">
    <property type="term" value="C:nucleus"/>
    <property type="evidence" value="ECO:0007669"/>
    <property type="project" value="UniProtKB-SubCell"/>
</dbReference>